<gene>
    <name evidence="8" type="ORF">BC349_06800</name>
</gene>
<keyword evidence="9" id="KW-1185">Reference proteome</keyword>
<evidence type="ECO:0000256" key="6">
    <source>
        <dbReference type="SAM" id="Phobius"/>
    </source>
</evidence>
<name>A0ABR7M869_9BACT</name>
<dbReference type="Pfam" id="PF06271">
    <property type="entry name" value="RDD"/>
    <property type="match status" value="1"/>
</dbReference>
<dbReference type="PANTHER" id="PTHR36115:SF4">
    <property type="entry name" value="MEMBRANE PROTEIN"/>
    <property type="match status" value="1"/>
</dbReference>
<sequence>MESNTPATDLLNDVELELEQEPAGTGQRFTNFIIDTIALYASSYILGILLGIVLMAGNHDTSFLVRDSGMSQLIDFFSGFLLYALFYSIAEGLTRGRSPGKYVTGTRVIREDGSRISFKDALMRSLSRLVPFEAFSALGGTPWHDTWTNTKVVKIRK</sequence>
<protein>
    <recommendedName>
        <fullName evidence="7">RDD domain-containing protein</fullName>
    </recommendedName>
</protein>
<organism evidence="8 9">
    <name type="scientific">Flavihumibacter stibioxidans</name>
    <dbReference type="NCBI Taxonomy" id="1834163"/>
    <lineage>
        <taxon>Bacteria</taxon>
        <taxon>Pseudomonadati</taxon>
        <taxon>Bacteroidota</taxon>
        <taxon>Chitinophagia</taxon>
        <taxon>Chitinophagales</taxon>
        <taxon>Chitinophagaceae</taxon>
        <taxon>Flavihumibacter</taxon>
    </lineage>
</organism>
<evidence type="ECO:0000256" key="2">
    <source>
        <dbReference type="ARBA" id="ARBA00022475"/>
    </source>
</evidence>
<dbReference type="InterPro" id="IPR051791">
    <property type="entry name" value="Pra-immunoreactive"/>
</dbReference>
<dbReference type="PANTHER" id="PTHR36115">
    <property type="entry name" value="PROLINE-RICH ANTIGEN HOMOLOG-RELATED"/>
    <property type="match status" value="1"/>
</dbReference>
<comment type="caution">
    <text evidence="8">The sequence shown here is derived from an EMBL/GenBank/DDBJ whole genome shotgun (WGS) entry which is preliminary data.</text>
</comment>
<evidence type="ECO:0000313" key="9">
    <source>
        <dbReference type="Proteomes" id="UP000765802"/>
    </source>
</evidence>
<feature type="transmembrane region" description="Helical" evidence="6">
    <location>
        <begin position="37"/>
        <end position="57"/>
    </location>
</feature>
<evidence type="ECO:0000256" key="4">
    <source>
        <dbReference type="ARBA" id="ARBA00022989"/>
    </source>
</evidence>
<evidence type="ECO:0000256" key="3">
    <source>
        <dbReference type="ARBA" id="ARBA00022692"/>
    </source>
</evidence>
<dbReference type="Proteomes" id="UP000765802">
    <property type="component" value="Unassembled WGS sequence"/>
</dbReference>
<dbReference type="RefSeq" id="WP_187256090.1">
    <property type="nucleotide sequence ID" value="NZ_JBHULF010000014.1"/>
</dbReference>
<comment type="subcellular location">
    <subcellularLocation>
        <location evidence="1">Cell membrane</location>
        <topology evidence="1">Multi-pass membrane protein</topology>
    </subcellularLocation>
</comment>
<keyword evidence="2" id="KW-1003">Cell membrane</keyword>
<keyword evidence="5 6" id="KW-0472">Membrane</keyword>
<evidence type="ECO:0000259" key="7">
    <source>
        <dbReference type="Pfam" id="PF06271"/>
    </source>
</evidence>
<evidence type="ECO:0000256" key="5">
    <source>
        <dbReference type="ARBA" id="ARBA00023136"/>
    </source>
</evidence>
<keyword evidence="4 6" id="KW-1133">Transmembrane helix</keyword>
<dbReference type="EMBL" id="MBUA01000012">
    <property type="protein sequence ID" value="MBC6490734.1"/>
    <property type="molecule type" value="Genomic_DNA"/>
</dbReference>
<accession>A0ABR7M869</accession>
<feature type="transmembrane region" description="Helical" evidence="6">
    <location>
        <begin position="69"/>
        <end position="90"/>
    </location>
</feature>
<feature type="domain" description="RDD" evidence="7">
    <location>
        <begin position="23"/>
        <end position="136"/>
    </location>
</feature>
<evidence type="ECO:0000256" key="1">
    <source>
        <dbReference type="ARBA" id="ARBA00004651"/>
    </source>
</evidence>
<evidence type="ECO:0000313" key="8">
    <source>
        <dbReference type="EMBL" id="MBC6490734.1"/>
    </source>
</evidence>
<reference evidence="8 9" key="1">
    <citation type="submission" date="2016-07" db="EMBL/GenBank/DDBJ databases">
        <title>Genome analysis of Flavihumibacter stibioxidans YS-17.</title>
        <authorList>
            <person name="Shi K."/>
            <person name="Han Y."/>
            <person name="Wang G."/>
        </authorList>
    </citation>
    <scope>NUCLEOTIDE SEQUENCE [LARGE SCALE GENOMIC DNA]</scope>
    <source>
        <strain evidence="8 9">YS-17</strain>
    </source>
</reference>
<dbReference type="InterPro" id="IPR010432">
    <property type="entry name" value="RDD"/>
</dbReference>
<keyword evidence="3 6" id="KW-0812">Transmembrane</keyword>
<proteinExistence type="predicted"/>